<dbReference type="SUPFAM" id="SSF50494">
    <property type="entry name" value="Trypsin-like serine proteases"/>
    <property type="match status" value="1"/>
</dbReference>
<organism evidence="1 2">
    <name type="scientific">Sus scrofa</name>
    <name type="common">Pig</name>
    <dbReference type="NCBI Taxonomy" id="9823"/>
    <lineage>
        <taxon>Eukaryota</taxon>
        <taxon>Metazoa</taxon>
        <taxon>Chordata</taxon>
        <taxon>Craniata</taxon>
        <taxon>Vertebrata</taxon>
        <taxon>Euteleostomi</taxon>
        <taxon>Mammalia</taxon>
        <taxon>Eutheria</taxon>
        <taxon>Laurasiatheria</taxon>
        <taxon>Artiodactyla</taxon>
        <taxon>Suina</taxon>
        <taxon>Suidae</taxon>
        <taxon>Sus</taxon>
    </lineage>
</organism>
<dbReference type="GO" id="GO:0006508">
    <property type="term" value="P:proteolysis"/>
    <property type="evidence" value="ECO:0007669"/>
    <property type="project" value="InterPro"/>
</dbReference>
<proteinExistence type="predicted"/>
<dbReference type="GO" id="GO:0004252">
    <property type="term" value="F:serine-type endopeptidase activity"/>
    <property type="evidence" value="ECO:0007669"/>
    <property type="project" value="InterPro"/>
</dbReference>
<dbReference type="InterPro" id="IPR043504">
    <property type="entry name" value="Peptidase_S1_PA_chymotrypsin"/>
</dbReference>
<dbReference type="PROSITE" id="PS00134">
    <property type="entry name" value="TRYPSIN_HIS"/>
    <property type="match status" value="1"/>
</dbReference>
<evidence type="ECO:0000313" key="2">
    <source>
        <dbReference type="Proteomes" id="UP000694722"/>
    </source>
</evidence>
<dbReference type="Gene3D" id="2.40.10.10">
    <property type="entry name" value="Trypsin-like serine proteases"/>
    <property type="match status" value="1"/>
</dbReference>
<evidence type="ECO:0000313" key="1">
    <source>
        <dbReference type="Ensembl" id="ENSSSCP00040044538.1"/>
    </source>
</evidence>
<dbReference type="PANTHER" id="PTHR24271:SF13">
    <property type="entry name" value="CATHEPSIN G"/>
    <property type="match status" value="1"/>
</dbReference>
<dbReference type="Proteomes" id="UP000694722">
    <property type="component" value="Unplaced"/>
</dbReference>
<dbReference type="InterPro" id="IPR001254">
    <property type="entry name" value="Trypsin_dom"/>
</dbReference>
<dbReference type="PANTHER" id="PTHR24271">
    <property type="entry name" value="KALLIKREIN-RELATED"/>
    <property type="match status" value="1"/>
</dbReference>
<dbReference type="Pfam" id="PF00089">
    <property type="entry name" value="Trypsin"/>
    <property type="match status" value="1"/>
</dbReference>
<protein>
    <submittedName>
        <fullName evidence="1">Uncharacterized protein</fullName>
    </submittedName>
</protein>
<name>A0A8D0K6J0_PIG</name>
<sequence>LFLALHHLSCLPREIIGGQEARPHSRPYMAYMHFQSAQGQKTCGGFLVRKDFVMTAAHCFGR</sequence>
<dbReference type="InterPro" id="IPR018114">
    <property type="entry name" value="TRYPSIN_HIS"/>
</dbReference>
<dbReference type="InterPro" id="IPR009003">
    <property type="entry name" value="Peptidase_S1_PA"/>
</dbReference>
<dbReference type="AlphaFoldDB" id="A0A8D0K6J0"/>
<accession>A0A8D0K6J0</accession>
<reference evidence="1" key="1">
    <citation type="submission" date="2025-08" db="UniProtKB">
        <authorList>
            <consortium name="Ensembl"/>
        </authorList>
    </citation>
    <scope>IDENTIFICATION</scope>
</reference>
<dbReference type="Ensembl" id="ENSSSCT00040099440.1">
    <property type="protein sequence ID" value="ENSSSCP00040044538.1"/>
    <property type="gene ID" value="ENSSSCG00040072262.1"/>
</dbReference>